<evidence type="ECO:0000313" key="4">
    <source>
        <dbReference type="EMBL" id="RDW25941.1"/>
    </source>
</evidence>
<sequence>MRWSSLLLLGSPAWAAYAVHPVELPKLNTDNFGEMGILGDYDGISRVEYGGQQNFSSFSGSQVAQIGHDSPHVIAQVNSSVLISLAQVQLTRNQTIKQCQLDNNLYMTDGRGLWTVDIAEGTVNSIITGLNGTIHALFCDSKEGSVLVGGEMEGGVAQWDTQKQDFAVPSFGGFKNGSVTGITRLGDNLVFTGSFEGIVNDKGTNHTVQHNVTDITDLDLTGLASNQTTLELLSNGQNGSNSSETLQEIARKVNQTINAPQQISFQSAQIQAEGTAGDVNPKDISCPGSTSWALTPDRQGTWRANFPYSFTPSTVVIDNLPESSGGGTEMLRFLAFPLNGIMNLSYVDQDGQKKYCDAFCPMPQGGSREFTFVNDIGMNSFQLDLLSFYGNHAGLSGVQMFHAERFTFADNQLNEGNGCSKNMTQATNATAQGDFSTQGTYLTSSIDSQQQLDDTQVSFSPNASYSGNYTVRLFTPGCIQDNSCDARGGVDVTVQTSPSDSHSMTLFQTNNEDKYDTIFSGPINVTSGFHPSVILKPSAEGPIPRNFVADRLQFTMTSVSNLTQIFGDSYLNYTLLGGKNGSRLVNSSEIVDIRNIFEYSPGNFSTANQTVGNTTLNRLGPLINGRLTFIETSESDDGVVLAGDFISPIGKNLLQVGNESSLFPNSTSANKTDIDGPITILTSIEGTIVVGTSSGLFHLDGNALRRIDGVPGSVDALVEYTFNDTRHVWAATGNNSNTSVFFNSTTWEKTELPVSAYLRAGGSSDAVTVYLGMLSMSQVEAKGAVYLDSDLNLVPVAKLGNSSTLTKRQQSNESDSNQTASYYTGHYVNESTLVLGGSDLTILQDGINVGPTNSLGYPANITSLASSNSSNMLFIGGAFSSDIGSTQVINLAFYDLDNNGYASLQPPGLTGGNVTRLEYRASSQTLVAAGSFGMAGSLMCSAFCLYDLDAARWNSPSSSISGVVNYLEFLSNDVLLLGGNMTFDDQTASVAQFDFSTGEFSSIIDGNQTDFEAVQIVMTNDDLTNVYVVGKSPSGQKLVHWNGTVWDEVSIPGLEDTSYISSLQLLQTGGKKKRDNVVTLDTDQLLMISGDIQTNQGNFSSVLFDGQSVLPFLVTQSKSGQGSINGFFSQSSRSYSPIHKKKKMRRGFVVLVALAVAVGVMFLIVGIGIIATCLRRRNSGYMLAPGRVNEAEMTQSVPPQNLFEDLHGYNNNQKF</sequence>
<organism evidence="4 5">
    <name type="scientific">Yarrowia lipolytica</name>
    <name type="common">Candida lipolytica</name>
    <dbReference type="NCBI Taxonomy" id="4952"/>
    <lineage>
        <taxon>Eukaryota</taxon>
        <taxon>Fungi</taxon>
        <taxon>Dikarya</taxon>
        <taxon>Ascomycota</taxon>
        <taxon>Saccharomycotina</taxon>
        <taxon>Dipodascomycetes</taxon>
        <taxon>Dipodascales</taxon>
        <taxon>Dipodascales incertae sedis</taxon>
        <taxon>Yarrowia</taxon>
    </lineage>
</organism>
<dbReference type="Pfam" id="PF20842">
    <property type="entry name" value="Rax2_2"/>
    <property type="match status" value="1"/>
</dbReference>
<dbReference type="SUPFAM" id="SSF50965">
    <property type="entry name" value="Galactose oxidase, central domain"/>
    <property type="match status" value="1"/>
</dbReference>
<dbReference type="PANTHER" id="PTHR31778">
    <property type="entry name" value="BUD SITE SELECTION PROTEIN RAX2"/>
    <property type="match status" value="1"/>
</dbReference>
<dbReference type="GO" id="GO:1902929">
    <property type="term" value="C:plasma membrane of growing cell tip"/>
    <property type="evidence" value="ECO:0007669"/>
    <property type="project" value="TreeGrafter"/>
</dbReference>
<protein>
    <submittedName>
        <fullName evidence="4">Cortical protein marker for cell polarity-domain-containing protein</fullName>
    </submittedName>
</protein>
<name>A0A371C6K4_YARLL</name>
<dbReference type="OrthoDB" id="2503993at2759"/>
<proteinExistence type="predicted"/>
<feature type="domain" description="Rax2-like second" evidence="2">
    <location>
        <begin position="258"/>
        <end position="395"/>
    </location>
</feature>
<gene>
    <name evidence="4" type="ORF">B0I71DRAFT_131673</name>
</gene>
<dbReference type="Pfam" id="PF12768">
    <property type="entry name" value="Rax2"/>
    <property type="match status" value="1"/>
</dbReference>
<dbReference type="AlphaFoldDB" id="A0A371C6K4"/>
<dbReference type="Proteomes" id="UP000256601">
    <property type="component" value="Unassembled WGS sequence"/>
</dbReference>
<dbReference type="VEuPathDB" id="FungiDB:YALI0_A04609g"/>
<evidence type="ECO:0000259" key="3">
    <source>
        <dbReference type="Pfam" id="PF20843"/>
    </source>
</evidence>
<evidence type="ECO:0000259" key="2">
    <source>
        <dbReference type="Pfam" id="PF20842"/>
    </source>
</evidence>
<dbReference type="GO" id="GO:0005935">
    <property type="term" value="C:cellular bud neck"/>
    <property type="evidence" value="ECO:0007669"/>
    <property type="project" value="TreeGrafter"/>
</dbReference>
<dbReference type="PANTHER" id="PTHR31778:SF2">
    <property type="entry name" value="BUD SITE SELECTION PROTEIN RAX2"/>
    <property type="match status" value="1"/>
</dbReference>
<evidence type="ECO:0000313" key="5">
    <source>
        <dbReference type="Proteomes" id="UP000256601"/>
    </source>
</evidence>
<reference evidence="4 5" key="1">
    <citation type="submission" date="2018-07" db="EMBL/GenBank/DDBJ databases">
        <title>Draft Genome Assemblies for Five Robust Yarrowia lipolytica Strains Exhibiting High Lipid Production and Pentose Sugar Utilization and Sugar Alcohol Secretion from Undetoxified Lignocellulosic Biomass Hydrolysates.</title>
        <authorList>
            <consortium name="DOE Joint Genome Institute"/>
            <person name="Walker C."/>
            <person name="Ryu S."/>
            <person name="Na H."/>
            <person name="Zane M."/>
            <person name="LaButti K."/>
            <person name="Lipzen A."/>
            <person name="Haridas S."/>
            <person name="Barry K."/>
            <person name="Grigoriev I.V."/>
            <person name="Quarterman J."/>
            <person name="Slininger P."/>
            <person name="Dien B."/>
            <person name="Trinh C.T."/>
        </authorList>
    </citation>
    <scope>NUCLEOTIDE SEQUENCE [LARGE SCALE GENOMIC DNA]</scope>
    <source>
        <strain evidence="4 5">YB392</strain>
    </source>
</reference>
<feature type="domain" description="Rax2-like C-terminal" evidence="1">
    <location>
        <begin position="891"/>
        <end position="1136"/>
    </location>
</feature>
<evidence type="ECO:0000259" key="1">
    <source>
        <dbReference type="Pfam" id="PF12768"/>
    </source>
</evidence>
<dbReference type="Pfam" id="PF20843">
    <property type="entry name" value="Rax2_3"/>
    <property type="match status" value="1"/>
</dbReference>
<accession>A0A371C6K4</accession>
<dbReference type="OMA" id="NMYTPGC"/>
<dbReference type="SUPFAM" id="SSF63829">
    <property type="entry name" value="Calcium-dependent phosphotriesterase"/>
    <property type="match status" value="1"/>
</dbReference>
<dbReference type="VEuPathDB" id="FungiDB:YALI1_A04742g"/>
<feature type="domain" description="Rax2-like third" evidence="3">
    <location>
        <begin position="406"/>
        <end position="556"/>
    </location>
</feature>
<dbReference type="InterPro" id="IPR024982">
    <property type="entry name" value="Rax2-like_C"/>
</dbReference>
<dbReference type="InterPro" id="IPR048266">
    <property type="entry name" value="Rax2-like_second"/>
</dbReference>
<dbReference type="GO" id="GO:0000282">
    <property type="term" value="P:cellular bud site selection"/>
    <property type="evidence" value="ECO:0007669"/>
    <property type="project" value="TreeGrafter"/>
</dbReference>
<dbReference type="InterPro" id="IPR048265">
    <property type="entry name" value="Rax2-like_third"/>
</dbReference>
<dbReference type="EMBL" id="KZ858990">
    <property type="protein sequence ID" value="RDW25941.1"/>
    <property type="molecule type" value="Genomic_DNA"/>
</dbReference>
<dbReference type="GO" id="GO:0005621">
    <property type="term" value="C:cellular bud scar"/>
    <property type="evidence" value="ECO:0007669"/>
    <property type="project" value="TreeGrafter"/>
</dbReference>
<dbReference type="InterPro" id="IPR011043">
    <property type="entry name" value="Gal_Oxase/kelch_b-propeller"/>
</dbReference>